<dbReference type="GO" id="GO:0008237">
    <property type="term" value="F:metallopeptidase activity"/>
    <property type="evidence" value="ECO:0007669"/>
    <property type="project" value="InterPro"/>
</dbReference>
<keyword evidence="3" id="KW-1185">Reference proteome</keyword>
<evidence type="ECO:0008006" key="4">
    <source>
        <dbReference type="Google" id="ProtNLM"/>
    </source>
</evidence>
<evidence type="ECO:0000256" key="1">
    <source>
        <dbReference type="SAM" id="MobiDB-lite"/>
    </source>
</evidence>
<feature type="compositionally biased region" description="Low complexity" evidence="1">
    <location>
        <begin position="217"/>
        <end position="228"/>
    </location>
</feature>
<feature type="region of interest" description="Disordered" evidence="1">
    <location>
        <begin position="217"/>
        <end position="236"/>
    </location>
</feature>
<name>A0A319D8T8_9EURO</name>
<accession>A0A319D8T8</accession>
<evidence type="ECO:0000313" key="3">
    <source>
        <dbReference type="Proteomes" id="UP000247810"/>
    </source>
</evidence>
<dbReference type="Gene3D" id="3.40.390.10">
    <property type="entry name" value="Collagenase (Catalytic Domain)"/>
    <property type="match status" value="1"/>
</dbReference>
<dbReference type="VEuPathDB" id="FungiDB:BO71DRAFT_443541"/>
<sequence>MPLRGTHALPPSGPLDGSPLRSLFKESEYVLAQDLALLEATPYPAHLTALVNKHGPQLVSMTESFLSTCQKWLAIIHKDIFRKCINDQSINVSRDLITLLLAMGMITRPLMNGDNPDSLRQLMYETVRRLFWDKESVARPSLSLIQAGLLLSVYEYGHGLLDASFITISICSSMAQTVRFCNTAHLPLPRPGALASESEMLHTCAFFHLHHFRLESTSPSTPTPTSTPDQSCFTPQDKAESAQAIKTIVTVISDISGNLIQGQPPEEVARLVEPFPCTITMMYQLLLEMRGQRDREARVDVSQMAGAFGDKMAMIRFVLENQSLRWRISSQYIAQLDGMTVGSLQPLVDFDMIKRFQVPLPFLVGFAQDTTKRLQNAIPRNVEVVAITDDLALQNMDHTNYQNWPVYEFMDHAIIDLVRSWLDDWRMASWMLLISSLWLIIGLMANQAASDITEDFDLPGGQGNRNQHTAKLGNYMTDATTLVNGMYDAMVAATSKDKSEARMVAQKLFTAYFGVQFMTLDGERGEVGGRLIRLSADTVYYLHTFVNAGDYTALVHPPNLFCNSYGQMFTWDDAVFDASGDQVEVDGQIQSIRDLYEPEYTAAPERRPYLIPDLRNYAFLDDKYDKDICSTNLLMGMSAPGHQKRVELDEASSHPASSASGSNEAQVTERVLYEALQDSILICPNVLNGKYNRYAYLSDVPYVQAGSAIKLPDLLTESSTMLHELVHLVTFWRAADLKSGQRWLRATDIKYALAACLELANSNAFADTSLNVKNYTFFAMAWWYCDQEWNG</sequence>
<dbReference type="Proteomes" id="UP000247810">
    <property type="component" value="Unassembled WGS sequence"/>
</dbReference>
<reference evidence="2 3" key="1">
    <citation type="submission" date="2018-02" db="EMBL/GenBank/DDBJ databases">
        <title>The genomes of Aspergillus section Nigri reveals drivers in fungal speciation.</title>
        <authorList>
            <consortium name="DOE Joint Genome Institute"/>
            <person name="Vesth T.C."/>
            <person name="Nybo J."/>
            <person name="Theobald S."/>
            <person name="Brandl J."/>
            <person name="Frisvad J.C."/>
            <person name="Nielsen K.F."/>
            <person name="Lyhne E.K."/>
            <person name="Kogle M.E."/>
            <person name="Kuo A."/>
            <person name="Riley R."/>
            <person name="Clum A."/>
            <person name="Nolan M."/>
            <person name="Lipzen A."/>
            <person name="Salamov A."/>
            <person name="Henrissat B."/>
            <person name="Wiebenga A."/>
            <person name="De vries R.P."/>
            <person name="Grigoriev I.V."/>
            <person name="Mortensen U.H."/>
            <person name="Andersen M.R."/>
            <person name="Baker S.E."/>
        </authorList>
    </citation>
    <scope>NUCLEOTIDE SEQUENCE [LARGE SCALE GENOMIC DNA]</scope>
    <source>
        <strain evidence="2 3">CBS 707.79</strain>
    </source>
</reference>
<gene>
    <name evidence="2" type="ORF">BO71DRAFT_443541</name>
</gene>
<evidence type="ECO:0000313" key="2">
    <source>
        <dbReference type="EMBL" id="PYH90937.1"/>
    </source>
</evidence>
<proteinExistence type="predicted"/>
<dbReference type="EMBL" id="KZ825963">
    <property type="protein sequence ID" value="PYH90937.1"/>
    <property type="molecule type" value="Genomic_DNA"/>
</dbReference>
<organism evidence="2 3">
    <name type="scientific">Aspergillus ellipticus CBS 707.79</name>
    <dbReference type="NCBI Taxonomy" id="1448320"/>
    <lineage>
        <taxon>Eukaryota</taxon>
        <taxon>Fungi</taxon>
        <taxon>Dikarya</taxon>
        <taxon>Ascomycota</taxon>
        <taxon>Pezizomycotina</taxon>
        <taxon>Eurotiomycetes</taxon>
        <taxon>Eurotiomycetidae</taxon>
        <taxon>Eurotiales</taxon>
        <taxon>Aspergillaceae</taxon>
        <taxon>Aspergillus</taxon>
        <taxon>Aspergillus subgen. Circumdati</taxon>
    </lineage>
</organism>
<dbReference type="AlphaFoldDB" id="A0A319D8T8"/>
<dbReference type="InterPro" id="IPR024079">
    <property type="entry name" value="MetalloPept_cat_dom_sf"/>
</dbReference>
<protein>
    <recommendedName>
        <fullName evidence="4">Transcription factor domain-containing protein</fullName>
    </recommendedName>
</protein>
<dbReference type="OrthoDB" id="4259138at2759"/>
<dbReference type="CDD" id="cd12148">
    <property type="entry name" value="fungal_TF_MHR"/>
    <property type="match status" value="1"/>
</dbReference>